<name>T1GXV9_MEGSC</name>
<reference evidence="2" key="2">
    <citation type="submission" date="2015-06" db="UniProtKB">
        <authorList>
            <consortium name="EnsemblMetazoa"/>
        </authorList>
    </citation>
    <scope>IDENTIFICATION</scope>
</reference>
<feature type="region of interest" description="Disordered" evidence="1">
    <location>
        <begin position="198"/>
        <end position="303"/>
    </location>
</feature>
<sequence>MQNGYPPLRLSYQRGTHYNAILDPYNATVGVGLGLAGYKPEMQTQKALQLSEDLELEQTMLEDKIKTTDWEATNEAIEEQIARESYIQWCRDNLKSCTSNNSSSVGGSGSGMGGANVASGSSSASSSCATVTSAEINKGNKSCTVTATSSSTAATSSAFSAATASGSSSSSAGCSDFVSSGVGPGSNMHLNLLTSKGCNSPRDCDSDDTDMSSTSSIDHQMGEKRNSGSKKGKSRKFGKRRKQFDMKQSATDKEPQIEIAEGEIGPPSAKSPKCDATPTLESTELGKVENNSGSPSKESMNTAARLNAPCTSKQAESLNDLPISTFYQSLLESSYADD</sequence>
<organism evidence="2 3">
    <name type="scientific">Megaselia scalaris</name>
    <name type="common">Humpbacked fly</name>
    <name type="synonym">Phora scalaris</name>
    <dbReference type="NCBI Taxonomy" id="36166"/>
    <lineage>
        <taxon>Eukaryota</taxon>
        <taxon>Metazoa</taxon>
        <taxon>Ecdysozoa</taxon>
        <taxon>Arthropoda</taxon>
        <taxon>Hexapoda</taxon>
        <taxon>Insecta</taxon>
        <taxon>Pterygota</taxon>
        <taxon>Neoptera</taxon>
        <taxon>Endopterygota</taxon>
        <taxon>Diptera</taxon>
        <taxon>Brachycera</taxon>
        <taxon>Muscomorpha</taxon>
        <taxon>Platypezoidea</taxon>
        <taxon>Phoridae</taxon>
        <taxon>Megaseliini</taxon>
        <taxon>Megaselia</taxon>
    </lineage>
</organism>
<protein>
    <recommendedName>
        <fullName evidence="4">Deubiquitinating enzyme A</fullName>
    </recommendedName>
</protein>
<dbReference type="Proteomes" id="UP000015102">
    <property type="component" value="Unassembled WGS sequence"/>
</dbReference>
<accession>T1GXV9</accession>
<evidence type="ECO:0000313" key="3">
    <source>
        <dbReference type="Proteomes" id="UP000015102"/>
    </source>
</evidence>
<dbReference type="Gene3D" id="3.30.200.90">
    <property type="match status" value="1"/>
</dbReference>
<reference evidence="3" key="1">
    <citation type="submission" date="2013-02" db="EMBL/GenBank/DDBJ databases">
        <authorList>
            <person name="Hughes D."/>
        </authorList>
    </citation>
    <scope>NUCLEOTIDE SEQUENCE</scope>
    <source>
        <strain>Durham</strain>
        <strain evidence="3">NC isolate 2 -- Noor lab</strain>
    </source>
</reference>
<dbReference type="STRING" id="36166.T1GXV9"/>
<feature type="compositionally biased region" description="Basic residues" evidence="1">
    <location>
        <begin position="227"/>
        <end position="242"/>
    </location>
</feature>
<evidence type="ECO:0000313" key="2">
    <source>
        <dbReference type="EnsemblMetazoa" id="MESCA008670-PA"/>
    </source>
</evidence>
<dbReference type="AlphaFoldDB" id="T1GXV9"/>
<dbReference type="HOGENOM" id="CLU_822781_0_0_1"/>
<dbReference type="EnsemblMetazoa" id="MESCA008670-RA">
    <property type="protein sequence ID" value="MESCA008670-PA"/>
    <property type="gene ID" value="MESCA008670"/>
</dbReference>
<keyword evidence="3" id="KW-1185">Reference proteome</keyword>
<dbReference type="EMBL" id="CAQQ02189480">
    <property type="status" value="NOT_ANNOTATED_CDS"/>
    <property type="molecule type" value="Genomic_DNA"/>
</dbReference>
<feature type="compositionally biased region" description="Polar residues" evidence="1">
    <location>
        <begin position="289"/>
        <end position="303"/>
    </location>
</feature>
<proteinExistence type="predicted"/>
<evidence type="ECO:0008006" key="4">
    <source>
        <dbReference type="Google" id="ProtNLM"/>
    </source>
</evidence>
<evidence type="ECO:0000256" key="1">
    <source>
        <dbReference type="SAM" id="MobiDB-lite"/>
    </source>
</evidence>